<gene>
    <name evidence="3" type="primary">citE_1</name>
    <name evidence="3" type="ORF">LOCC1_G008515</name>
</gene>
<dbReference type="Pfam" id="PF00106">
    <property type="entry name" value="adh_short"/>
    <property type="match status" value="1"/>
</dbReference>
<proteinExistence type="inferred from homology"/>
<evidence type="ECO:0000313" key="3">
    <source>
        <dbReference type="EMBL" id="TVY31625.1"/>
    </source>
</evidence>
<dbReference type="PRINTS" id="PR00081">
    <property type="entry name" value="GDHRDH"/>
</dbReference>
<dbReference type="OrthoDB" id="1933717at2759"/>
<organism evidence="3 4">
    <name type="scientific">Lachnellula occidentalis</name>
    <dbReference type="NCBI Taxonomy" id="215460"/>
    <lineage>
        <taxon>Eukaryota</taxon>
        <taxon>Fungi</taxon>
        <taxon>Dikarya</taxon>
        <taxon>Ascomycota</taxon>
        <taxon>Pezizomycotina</taxon>
        <taxon>Leotiomycetes</taxon>
        <taxon>Helotiales</taxon>
        <taxon>Lachnaceae</taxon>
        <taxon>Lachnellula</taxon>
    </lineage>
</organism>
<dbReference type="PANTHER" id="PTHR42760:SF37">
    <property type="entry name" value="CLAVALDEHYDE DEHYDROGENASE"/>
    <property type="match status" value="1"/>
</dbReference>
<accession>A0A8H8RAZ0</accession>
<keyword evidence="4" id="KW-1185">Reference proteome</keyword>
<dbReference type="InterPro" id="IPR002347">
    <property type="entry name" value="SDR_fam"/>
</dbReference>
<comment type="caution">
    <text evidence="3">The sequence shown here is derived from an EMBL/GenBank/DDBJ whole genome shotgun (WGS) entry which is preliminary data.</text>
</comment>
<dbReference type="AlphaFoldDB" id="A0A8H8RAZ0"/>
<dbReference type="PANTHER" id="PTHR42760">
    <property type="entry name" value="SHORT-CHAIN DEHYDROGENASES/REDUCTASES FAMILY MEMBER"/>
    <property type="match status" value="1"/>
</dbReference>
<evidence type="ECO:0000313" key="4">
    <source>
        <dbReference type="Proteomes" id="UP000443090"/>
    </source>
</evidence>
<dbReference type="SUPFAM" id="SSF51735">
    <property type="entry name" value="NAD(P)-binding Rossmann-fold domains"/>
    <property type="match status" value="1"/>
</dbReference>
<dbReference type="GO" id="GO:0016616">
    <property type="term" value="F:oxidoreductase activity, acting on the CH-OH group of donors, NAD or NADP as acceptor"/>
    <property type="evidence" value="ECO:0007669"/>
    <property type="project" value="TreeGrafter"/>
</dbReference>
<dbReference type="Proteomes" id="UP000443090">
    <property type="component" value="Unassembled WGS sequence"/>
</dbReference>
<reference evidence="3 4" key="1">
    <citation type="submission" date="2018-05" db="EMBL/GenBank/DDBJ databases">
        <title>Genome sequencing and assembly of the regulated plant pathogen Lachnellula willkommii and related sister species for the development of diagnostic species identification markers.</title>
        <authorList>
            <person name="Giroux E."/>
            <person name="Bilodeau G."/>
        </authorList>
    </citation>
    <scope>NUCLEOTIDE SEQUENCE [LARGE SCALE GENOMIC DNA]</scope>
    <source>
        <strain evidence="3 4">CBS 160.35</strain>
    </source>
</reference>
<evidence type="ECO:0000256" key="1">
    <source>
        <dbReference type="ARBA" id="ARBA00006484"/>
    </source>
</evidence>
<dbReference type="EMBL" id="QGMI01002118">
    <property type="protein sequence ID" value="TVY31625.1"/>
    <property type="molecule type" value="Genomic_DNA"/>
</dbReference>
<keyword evidence="2" id="KW-0560">Oxidoreductase</keyword>
<dbReference type="CDD" id="cd05233">
    <property type="entry name" value="SDR_c"/>
    <property type="match status" value="1"/>
</dbReference>
<dbReference type="Gene3D" id="3.40.50.720">
    <property type="entry name" value="NAD(P)-binding Rossmann-like Domain"/>
    <property type="match status" value="1"/>
</dbReference>
<name>A0A8H8RAZ0_9HELO</name>
<comment type="similarity">
    <text evidence="1">Belongs to the short-chain dehydrogenases/reductases (SDR) family.</text>
</comment>
<sequence length="306" mass="32800">MTSEINWPSFTKTWHRSSYPSISPNRPELSLAGKSVIVTGGGTGIGAAIALSAAQAGASHLAIIGRRSAVLEQTAESIRAATKSNTHVLPVTADLTKKEDVDAALAFIQTSFGAAPLDILVSNAGFYTGARDIGAETVEEWSTNLDVNVKAVVLVVSAFLPRAAEHATIINISSGMAHLPAIPGASSYSVTKLAATKFIEYVAGAHPEKRVVNVHPGQVAETELAGKHFEGWGRRVWITMLMMVIHLAGDFTVWAASPEAAFVNGKFLWCNWDVDELKERKEEIEGSSILTTNLEGWSSFKYHAED</sequence>
<dbReference type="InterPro" id="IPR036291">
    <property type="entry name" value="NAD(P)-bd_dom_sf"/>
</dbReference>
<protein>
    <submittedName>
        <fullName evidence="3">Short chain dehydrogenase</fullName>
    </submittedName>
</protein>
<evidence type="ECO:0000256" key="2">
    <source>
        <dbReference type="ARBA" id="ARBA00023002"/>
    </source>
</evidence>